<dbReference type="STRING" id="494026.PGLA_10820"/>
<keyword evidence="1" id="KW-0808">Transferase</keyword>
<evidence type="ECO:0000313" key="2">
    <source>
        <dbReference type="Proteomes" id="UP000076967"/>
    </source>
</evidence>
<dbReference type="GO" id="GO:0008168">
    <property type="term" value="F:methyltransferase activity"/>
    <property type="evidence" value="ECO:0007669"/>
    <property type="project" value="UniProtKB-KW"/>
</dbReference>
<dbReference type="EMBL" id="LVJH01000017">
    <property type="protein sequence ID" value="OAB42940.1"/>
    <property type="molecule type" value="Genomic_DNA"/>
</dbReference>
<dbReference type="AlphaFoldDB" id="A0A162Q5Q1"/>
<sequence>MAKPRSMLVPSYMQKFNCIGSACEDTCCAGWQVTIDKNTYKKYNKVRSELKSALDNHVKRNRTSKSSEDYAKIVLNSELSCPMLNDKKLCSIQLKLGESYLSNTCATYPRVSNEVNGILEKSATMSCPEVARLALLNPNGIEFDETEEPADIRLSIKNRLDTKVGQQPQVQLQQYFWELRIFSIQTLQNRNFSLADRLIILGMFYQKVEQYIQDGQIQEIPQLIASYTVMVEGNGLANMLTDIPVLSTIQMELLKNLIDTRMSHGVRNQRYIDCFGELLHGIQYAKESSVEEISSCYQVAYNDFYLPFMSKHEYILENYLVNYVYLNLFPLGNGSDIFEEYIMMVIHYAMIKMHLIGMAGYHKENFGVEQIIKLIQSFGKVIEHSPLYLREVRELLRKNEYNSMAYMAILIKNN</sequence>
<dbReference type="OrthoDB" id="86584at2"/>
<keyword evidence="1" id="KW-0489">Methyltransferase</keyword>
<keyword evidence="2" id="KW-1185">Reference proteome</keyword>
<organism evidence="1 2">
    <name type="scientific">Paenibacillus glacialis</name>
    <dbReference type="NCBI Taxonomy" id="494026"/>
    <lineage>
        <taxon>Bacteria</taxon>
        <taxon>Bacillati</taxon>
        <taxon>Bacillota</taxon>
        <taxon>Bacilli</taxon>
        <taxon>Bacillales</taxon>
        <taxon>Paenibacillaceae</taxon>
        <taxon>Paenibacillus</taxon>
    </lineage>
</organism>
<dbReference type="NCBIfam" id="NF038110">
    <property type="entry name" value="Lys_methyl_FliB"/>
    <property type="match status" value="1"/>
</dbReference>
<name>A0A162Q5Q1_9BACL</name>
<protein>
    <submittedName>
        <fullName evidence="1">Lysine-N-methylase</fullName>
    </submittedName>
</protein>
<dbReference type="Proteomes" id="UP000076967">
    <property type="component" value="Unassembled WGS sequence"/>
</dbReference>
<dbReference type="GO" id="GO:0032259">
    <property type="term" value="P:methylation"/>
    <property type="evidence" value="ECO:0007669"/>
    <property type="project" value="UniProtKB-KW"/>
</dbReference>
<comment type="caution">
    <text evidence="1">The sequence shown here is derived from an EMBL/GenBank/DDBJ whole genome shotgun (WGS) entry which is preliminary data.</text>
</comment>
<gene>
    <name evidence="1" type="ORF">PGLA_10820</name>
</gene>
<evidence type="ECO:0000313" key="1">
    <source>
        <dbReference type="EMBL" id="OAB42940.1"/>
    </source>
</evidence>
<accession>A0A162Q5Q1</accession>
<reference evidence="1 2" key="1">
    <citation type="submission" date="2016-03" db="EMBL/GenBank/DDBJ databases">
        <title>Draft genome sequence of Paenibacillus glacialis DSM 22343.</title>
        <authorList>
            <person name="Shin S.-K."/>
            <person name="Yi H."/>
        </authorList>
    </citation>
    <scope>NUCLEOTIDE SEQUENCE [LARGE SCALE GENOMIC DNA]</scope>
    <source>
        <strain evidence="1 2">DSM 22343</strain>
    </source>
</reference>
<dbReference type="RefSeq" id="WP_068532413.1">
    <property type="nucleotide sequence ID" value="NZ_LVJH01000017.1"/>
</dbReference>
<proteinExistence type="predicted"/>